<proteinExistence type="predicted"/>
<protein>
    <submittedName>
        <fullName evidence="2 3">Uncharacterized protein</fullName>
    </submittedName>
</protein>
<feature type="region of interest" description="Disordered" evidence="1">
    <location>
        <begin position="1"/>
        <end position="21"/>
    </location>
</feature>
<name>G7KMX8_MEDTR</name>
<feature type="region of interest" description="Disordered" evidence="1">
    <location>
        <begin position="42"/>
        <end position="62"/>
    </location>
</feature>
<evidence type="ECO:0000313" key="3">
    <source>
        <dbReference type="EnsemblPlants" id="AES75827"/>
    </source>
</evidence>
<feature type="compositionally biased region" description="Low complexity" evidence="1">
    <location>
        <begin position="47"/>
        <end position="57"/>
    </location>
</feature>
<reference evidence="2 4" key="2">
    <citation type="journal article" date="2014" name="BMC Genomics">
        <title>An improved genome release (version Mt4.0) for the model legume Medicago truncatula.</title>
        <authorList>
            <person name="Tang H."/>
            <person name="Krishnakumar V."/>
            <person name="Bidwell S."/>
            <person name="Rosen B."/>
            <person name="Chan A."/>
            <person name="Zhou S."/>
            <person name="Gentzbittel L."/>
            <person name="Childs K.L."/>
            <person name="Yandell M."/>
            <person name="Gundlach H."/>
            <person name="Mayer K.F."/>
            <person name="Schwartz D.C."/>
            <person name="Town C.D."/>
        </authorList>
    </citation>
    <scope>GENOME REANNOTATION</scope>
    <source>
        <strain evidence="3 4">cv. Jemalong A17</strain>
    </source>
</reference>
<dbReference type="HOGENOM" id="CLU_2076602_0_0_1"/>
<evidence type="ECO:0000313" key="2">
    <source>
        <dbReference type="EMBL" id="AES75827.2"/>
    </source>
</evidence>
<dbReference type="AlphaFoldDB" id="G7KMX8"/>
<evidence type="ECO:0000313" key="4">
    <source>
        <dbReference type="Proteomes" id="UP000002051"/>
    </source>
</evidence>
<dbReference type="Proteomes" id="UP000002051">
    <property type="component" value="Chromosome 6"/>
</dbReference>
<dbReference type="EnsemblPlants" id="AES75827">
    <property type="protein sequence ID" value="AES75827"/>
    <property type="gene ID" value="MTR_6g060120"/>
</dbReference>
<evidence type="ECO:0000256" key="1">
    <source>
        <dbReference type="SAM" id="MobiDB-lite"/>
    </source>
</evidence>
<gene>
    <name evidence="2" type="ordered locus">MTR_6g060120</name>
</gene>
<reference evidence="3" key="3">
    <citation type="submission" date="2015-04" db="UniProtKB">
        <authorList>
            <consortium name="EnsemblPlants"/>
        </authorList>
    </citation>
    <scope>IDENTIFICATION</scope>
    <source>
        <strain evidence="3">cv. Jemalong A17</strain>
    </source>
</reference>
<keyword evidence="4" id="KW-1185">Reference proteome</keyword>
<organism evidence="2 4">
    <name type="scientific">Medicago truncatula</name>
    <name type="common">Barrel medic</name>
    <name type="synonym">Medicago tribuloides</name>
    <dbReference type="NCBI Taxonomy" id="3880"/>
    <lineage>
        <taxon>Eukaryota</taxon>
        <taxon>Viridiplantae</taxon>
        <taxon>Streptophyta</taxon>
        <taxon>Embryophyta</taxon>
        <taxon>Tracheophyta</taxon>
        <taxon>Spermatophyta</taxon>
        <taxon>Magnoliopsida</taxon>
        <taxon>eudicotyledons</taxon>
        <taxon>Gunneridae</taxon>
        <taxon>Pentapetalae</taxon>
        <taxon>rosids</taxon>
        <taxon>fabids</taxon>
        <taxon>Fabales</taxon>
        <taxon>Fabaceae</taxon>
        <taxon>Papilionoideae</taxon>
        <taxon>50 kb inversion clade</taxon>
        <taxon>NPAAA clade</taxon>
        <taxon>Hologalegina</taxon>
        <taxon>IRL clade</taxon>
        <taxon>Trifolieae</taxon>
        <taxon>Medicago</taxon>
    </lineage>
</organism>
<dbReference type="EMBL" id="CM001222">
    <property type="protein sequence ID" value="AES75827.2"/>
    <property type="molecule type" value="Genomic_DNA"/>
</dbReference>
<accession>G7KMX8</accession>
<accession>A0A0C3VWS9</accession>
<sequence length="118" mass="13898">MPPRRQNERSLQEMEMEEMRRQIQQLQETINAQQALLEAQRIRFDDGSGSDSSSSRSIRSHRRQLRMNDIKIDIALDCVNRKVVTIFNGEIHDIFEEEKEEIQESFEGGSLGERIYDE</sequence>
<reference evidence="2 4" key="1">
    <citation type="journal article" date="2011" name="Nature">
        <title>The Medicago genome provides insight into the evolution of rhizobial symbioses.</title>
        <authorList>
            <person name="Young N.D."/>
            <person name="Debelle F."/>
            <person name="Oldroyd G.E."/>
            <person name="Geurts R."/>
            <person name="Cannon S.B."/>
            <person name="Udvardi M.K."/>
            <person name="Benedito V.A."/>
            <person name="Mayer K.F."/>
            <person name="Gouzy J."/>
            <person name="Schoof H."/>
            <person name="Van de Peer Y."/>
            <person name="Proost S."/>
            <person name="Cook D.R."/>
            <person name="Meyers B.C."/>
            <person name="Spannagl M."/>
            <person name="Cheung F."/>
            <person name="De Mita S."/>
            <person name="Krishnakumar V."/>
            <person name="Gundlach H."/>
            <person name="Zhou S."/>
            <person name="Mudge J."/>
            <person name="Bharti A.K."/>
            <person name="Murray J.D."/>
            <person name="Naoumkina M.A."/>
            <person name="Rosen B."/>
            <person name="Silverstein K.A."/>
            <person name="Tang H."/>
            <person name="Rombauts S."/>
            <person name="Zhao P.X."/>
            <person name="Zhou P."/>
            <person name="Barbe V."/>
            <person name="Bardou P."/>
            <person name="Bechner M."/>
            <person name="Bellec A."/>
            <person name="Berger A."/>
            <person name="Berges H."/>
            <person name="Bidwell S."/>
            <person name="Bisseling T."/>
            <person name="Choisne N."/>
            <person name="Couloux A."/>
            <person name="Denny R."/>
            <person name="Deshpande S."/>
            <person name="Dai X."/>
            <person name="Doyle J.J."/>
            <person name="Dudez A.M."/>
            <person name="Farmer A.D."/>
            <person name="Fouteau S."/>
            <person name="Franken C."/>
            <person name="Gibelin C."/>
            <person name="Gish J."/>
            <person name="Goldstein S."/>
            <person name="Gonzalez A.J."/>
            <person name="Green P.J."/>
            <person name="Hallab A."/>
            <person name="Hartog M."/>
            <person name="Hua A."/>
            <person name="Humphray S.J."/>
            <person name="Jeong D.H."/>
            <person name="Jing Y."/>
            <person name="Jocker A."/>
            <person name="Kenton S.M."/>
            <person name="Kim D.J."/>
            <person name="Klee K."/>
            <person name="Lai H."/>
            <person name="Lang C."/>
            <person name="Lin S."/>
            <person name="Macmil S.L."/>
            <person name="Magdelenat G."/>
            <person name="Matthews L."/>
            <person name="McCorrison J."/>
            <person name="Monaghan E.L."/>
            <person name="Mun J.H."/>
            <person name="Najar F.Z."/>
            <person name="Nicholson C."/>
            <person name="Noirot C."/>
            <person name="O'Bleness M."/>
            <person name="Paule C.R."/>
            <person name="Poulain J."/>
            <person name="Prion F."/>
            <person name="Qin B."/>
            <person name="Qu C."/>
            <person name="Retzel E.F."/>
            <person name="Riddle C."/>
            <person name="Sallet E."/>
            <person name="Samain S."/>
            <person name="Samson N."/>
            <person name="Sanders I."/>
            <person name="Saurat O."/>
            <person name="Scarpelli C."/>
            <person name="Schiex T."/>
            <person name="Segurens B."/>
            <person name="Severin A.J."/>
            <person name="Sherrier D.J."/>
            <person name="Shi R."/>
            <person name="Sims S."/>
            <person name="Singer S.R."/>
            <person name="Sinharoy S."/>
            <person name="Sterck L."/>
            <person name="Viollet A."/>
            <person name="Wang B.B."/>
            <person name="Wang K."/>
            <person name="Wang M."/>
            <person name="Wang X."/>
            <person name="Warfsmann J."/>
            <person name="Weissenbach J."/>
            <person name="White D.D."/>
            <person name="White J.D."/>
            <person name="Wiley G.B."/>
            <person name="Wincker P."/>
            <person name="Xing Y."/>
            <person name="Yang L."/>
            <person name="Yao Z."/>
            <person name="Ying F."/>
            <person name="Zhai J."/>
            <person name="Zhou L."/>
            <person name="Zuber A."/>
            <person name="Denarie J."/>
            <person name="Dixon R.A."/>
            <person name="May G.D."/>
            <person name="Schwartz D.C."/>
            <person name="Rogers J."/>
            <person name="Quetier F."/>
            <person name="Town C.D."/>
            <person name="Roe B.A."/>
        </authorList>
    </citation>
    <scope>NUCLEOTIDE SEQUENCE [LARGE SCALE GENOMIC DNA]</scope>
    <source>
        <strain evidence="2">A17</strain>
        <strain evidence="3 4">cv. Jemalong A17</strain>
    </source>
</reference>